<gene>
    <name evidence="4" type="ORF">ZOSMA_23G00870</name>
</gene>
<name>A0A0K9PJK2_ZOSMR</name>
<feature type="region of interest" description="Disordered" evidence="1">
    <location>
        <begin position="1"/>
        <end position="35"/>
    </location>
</feature>
<dbReference type="InterPro" id="IPR016024">
    <property type="entry name" value="ARM-type_fold"/>
</dbReference>
<feature type="region of interest" description="Disordered" evidence="1">
    <location>
        <begin position="347"/>
        <end position="370"/>
    </location>
</feature>
<evidence type="ECO:0000259" key="2">
    <source>
        <dbReference type="Pfam" id="PF24713"/>
    </source>
</evidence>
<evidence type="ECO:0000259" key="3">
    <source>
        <dbReference type="Pfam" id="PF24714"/>
    </source>
</evidence>
<sequence>MPAADAKSSPRNSKTKSHRQHTSIKSNKTSASSETMTQLNNKILESLAKLSDRDTYRVAVVDLGKIIQTVPPQGFTMLLNCLLYDSPPLQDLSTRHSPAIAKRECLRLLTFLCSTHSQIALPHLSKIISHVVRCIKDSSSDTSVRDACRNAVGSLSRLYLGTIYDPSAENYSSHVSQFVNPFLEIMGQQNKGVQAAAALCLVKVIDCAVGDDLCKERSNAVGLEFQDLVPKICKLLETQSFINKSTLLSVVSSLSQVGAITQQEIQTLLQLILQCMRNSDWTTRKASADALSVLAITSSAYLDVHWVSSTISAIEACRFDKLKPVRDSMAEALGLWKKLVEEEDNSLDRRKSLPGENQLSSTCSSPQESVKVLNKKLPASFKKKKLGEDENNALDRRKSLSGENQLSSTCSSPQRSVKVLKKKLPASFKKKKINPNFFRNLEITSSDDLPPVQKVVLPYKHQDLQSEGEEEKVEVAVEEKREENEEGESNNSDGIHGNPRSGVQSKKIQDQFEYGRDRLTEKKVFNIKDSKLKCLDSDDMGSISGFCRRNIDTQGSMFTITKRLSQLERQQADLLNMLQDFMGNSRESMVILDNRVEVLERVVNEMAKDLAMSYMKSSHVRMPYSQKHPTVSGMRRRDPHWDSSGLKYSSLTGRTRRSWGKEFIRHGPSIRSVWQDANDEATLEAIRGVRNGEGDDEMCRTDHQTPLRKSVIAEFDSEALIDHNKRSVQEIKLRNCWIRALDWIHAGDVDSAYAEILLTEDINLLTELMVHTGPLVNQLSNEIMNKVLGGVVPYFLAEQNLRNISLAWISQLTELVVQNGAEYLDAIDIENKREILFSLYDACRVGPSEDWDEAIAEQMMVQLATSWRINIHELMK</sequence>
<feature type="compositionally biased region" description="Polar residues" evidence="1">
    <location>
        <begin position="355"/>
        <end position="368"/>
    </location>
</feature>
<dbReference type="GO" id="GO:0008017">
    <property type="term" value="F:microtubule binding"/>
    <property type="evidence" value="ECO:0000318"/>
    <property type="project" value="GO_Central"/>
</dbReference>
<dbReference type="Gene3D" id="1.25.10.10">
    <property type="entry name" value="Leucine-rich Repeat Variant"/>
    <property type="match status" value="2"/>
</dbReference>
<evidence type="ECO:0000313" key="5">
    <source>
        <dbReference type="Proteomes" id="UP000036987"/>
    </source>
</evidence>
<keyword evidence="5" id="KW-1185">Reference proteome</keyword>
<dbReference type="Pfam" id="PF24714">
    <property type="entry name" value="TOR1L1_N"/>
    <property type="match status" value="1"/>
</dbReference>
<feature type="compositionally biased region" description="Basic and acidic residues" evidence="1">
    <location>
        <begin position="473"/>
        <end position="483"/>
    </location>
</feature>
<feature type="compositionally biased region" description="Polar residues" evidence="1">
    <location>
        <begin position="401"/>
        <end position="415"/>
    </location>
</feature>
<reference evidence="5" key="1">
    <citation type="journal article" date="2016" name="Nature">
        <title>The genome of the seagrass Zostera marina reveals angiosperm adaptation to the sea.</title>
        <authorList>
            <person name="Olsen J.L."/>
            <person name="Rouze P."/>
            <person name="Verhelst B."/>
            <person name="Lin Y.-C."/>
            <person name="Bayer T."/>
            <person name="Collen J."/>
            <person name="Dattolo E."/>
            <person name="De Paoli E."/>
            <person name="Dittami S."/>
            <person name="Maumus F."/>
            <person name="Michel G."/>
            <person name="Kersting A."/>
            <person name="Lauritano C."/>
            <person name="Lohaus R."/>
            <person name="Toepel M."/>
            <person name="Tonon T."/>
            <person name="Vanneste K."/>
            <person name="Amirebrahimi M."/>
            <person name="Brakel J."/>
            <person name="Bostroem C."/>
            <person name="Chovatia M."/>
            <person name="Grimwood J."/>
            <person name="Jenkins J.W."/>
            <person name="Jueterbock A."/>
            <person name="Mraz A."/>
            <person name="Stam W.T."/>
            <person name="Tice H."/>
            <person name="Bornberg-Bauer E."/>
            <person name="Green P.J."/>
            <person name="Pearson G.A."/>
            <person name="Procaccini G."/>
            <person name="Duarte C.M."/>
            <person name="Schmutz J."/>
            <person name="Reusch T.B.H."/>
            <person name="Van de Peer Y."/>
        </authorList>
    </citation>
    <scope>NUCLEOTIDE SEQUENCE [LARGE SCALE GENOMIC DNA]</scope>
    <source>
        <strain evidence="5">cv. Finnish</strain>
    </source>
</reference>
<dbReference type="InterPro" id="IPR011989">
    <property type="entry name" value="ARM-like"/>
</dbReference>
<proteinExistence type="predicted"/>
<feature type="domain" description="TORTIFOLIA1/SINE1-2 N-terminal" evidence="3">
    <location>
        <begin position="38"/>
        <end position="338"/>
    </location>
</feature>
<dbReference type="GO" id="GO:0010031">
    <property type="term" value="P:circumnutation"/>
    <property type="evidence" value="ECO:0000318"/>
    <property type="project" value="GO_Central"/>
</dbReference>
<dbReference type="GO" id="GO:0010005">
    <property type="term" value="C:cortical microtubule, transverse to long axis"/>
    <property type="evidence" value="ECO:0000318"/>
    <property type="project" value="GO_Central"/>
</dbReference>
<dbReference type="PANTHER" id="PTHR31355:SF7">
    <property type="entry name" value="MICROTUBULE-ASSOCIATED PROTEIN TORTIFOLIA1"/>
    <property type="match status" value="1"/>
</dbReference>
<dbReference type="Pfam" id="PF24713">
    <property type="entry name" value="TOR1L1_C"/>
    <property type="match status" value="1"/>
</dbReference>
<dbReference type="SUPFAM" id="SSF48371">
    <property type="entry name" value="ARM repeat"/>
    <property type="match status" value="1"/>
</dbReference>
<dbReference type="InterPro" id="IPR057599">
    <property type="entry name" value="TORTIFOLIA1/TORL1-2_C"/>
</dbReference>
<feature type="domain" description="TORTIFOLIA1/TORL1-2 C-terminal" evidence="2">
    <location>
        <begin position="735"/>
        <end position="867"/>
    </location>
</feature>
<evidence type="ECO:0000256" key="1">
    <source>
        <dbReference type="SAM" id="MobiDB-lite"/>
    </source>
</evidence>
<feature type="compositionally biased region" description="Polar residues" evidence="1">
    <location>
        <begin position="23"/>
        <end position="35"/>
    </location>
</feature>
<dbReference type="EMBL" id="LFYR01000839">
    <property type="protein sequence ID" value="KMZ68432.1"/>
    <property type="molecule type" value="Genomic_DNA"/>
</dbReference>
<dbReference type="OrthoDB" id="298726at2759"/>
<feature type="region of interest" description="Disordered" evidence="1">
    <location>
        <begin position="387"/>
        <end position="416"/>
    </location>
</feature>
<dbReference type="GO" id="GO:0009826">
    <property type="term" value="P:unidimensional cell growth"/>
    <property type="evidence" value="ECO:0000318"/>
    <property type="project" value="GO_Central"/>
</dbReference>
<dbReference type="InterPro" id="IPR057600">
    <property type="entry name" value="TORTIFOLIA1/SINE1-2_N"/>
</dbReference>
<dbReference type="PANTHER" id="PTHR31355">
    <property type="entry name" value="MICROTUBULE-ASSOCIATED PROTEIN TORTIFOLIA1"/>
    <property type="match status" value="1"/>
</dbReference>
<protein>
    <submittedName>
        <fullName evidence="4">ARM repeat superfamily protein</fullName>
    </submittedName>
</protein>
<feature type="region of interest" description="Disordered" evidence="1">
    <location>
        <begin position="463"/>
        <end position="506"/>
    </location>
</feature>
<organism evidence="4 5">
    <name type="scientific">Zostera marina</name>
    <name type="common">Eelgrass</name>
    <dbReference type="NCBI Taxonomy" id="29655"/>
    <lineage>
        <taxon>Eukaryota</taxon>
        <taxon>Viridiplantae</taxon>
        <taxon>Streptophyta</taxon>
        <taxon>Embryophyta</taxon>
        <taxon>Tracheophyta</taxon>
        <taxon>Spermatophyta</taxon>
        <taxon>Magnoliopsida</taxon>
        <taxon>Liliopsida</taxon>
        <taxon>Zosteraceae</taxon>
        <taxon>Zostera</taxon>
    </lineage>
</organism>
<dbReference type="AlphaFoldDB" id="A0A0K9PJK2"/>
<evidence type="ECO:0000313" key="4">
    <source>
        <dbReference type="EMBL" id="KMZ68432.1"/>
    </source>
</evidence>
<comment type="caution">
    <text evidence="4">The sequence shown here is derived from an EMBL/GenBank/DDBJ whole genome shotgun (WGS) entry which is preliminary data.</text>
</comment>
<dbReference type="OMA" id="NGPMESE"/>
<dbReference type="Proteomes" id="UP000036987">
    <property type="component" value="Unassembled WGS sequence"/>
</dbReference>
<accession>A0A0K9PJK2</accession>
<dbReference type="InterPro" id="IPR033337">
    <property type="entry name" value="TORTIFOLIA1/SINE1-2"/>
</dbReference>
<feature type="compositionally biased region" description="Basic residues" evidence="1">
    <location>
        <begin position="13"/>
        <end position="22"/>
    </location>
</feature>